<gene>
    <name evidence="1" type="ordered locus">Sca_0223</name>
</gene>
<proteinExistence type="predicted"/>
<dbReference type="EMBL" id="AM295250">
    <property type="protein sequence ID" value="CAL27136.1"/>
    <property type="molecule type" value="Genomic_DNA"/>
</dbReference>
<accession>B9DKT5</accession>
<dbReference type="Gene3D" id="3.40.50.1000">
    <property type="entry name" value="HAD superfamily/HAD-like"/>
    <property type="match status" value="1"/>
</dbReference>
<dbReference type="GeneID" id="93795152"/>
<dbReference type="eggNOG" id="COG0561">
    <property type="taxonomic scope" value="Bacteria"/>
</dbReference>
<dbReference type="OrthoDB" id="9806027at2"/>
<evidence type="ECO:0000313" key="1">
    <source>
        <dbReference type="EMBL" id="CAL27136.1"/>
    </source>
</evidence>
<dbReference type="PROSITE" id="PS01228">
    <property type="entry name" value="COF_1"/>
    <property type="match status" value="1"/>
</dbReference>
<dbReference type="Pfam" id="PF08282">
    <property type="entry name" value="Hydrolase_3"/>
    <property type="match status" value="1"/>
</dbReference>
<sequence>MIKLIATDMDGTLLNAGHEVSEENIQAIKAAQDQGITVVIATGRAFYEASSPIEPTGLKVPYICLNGAEVRDESFDIMHTSSLNREMIEQITNILNSEDVYYQVYTNFGIYTEDPQKDLDIYIDIAEHAGQKADVEKIRNHIQHRIDQGTLKVVDNYDDITGRRGEIVMKILAYDADVEKIERVSKQLEQHSNLAISSSARGNIEITNAYAQKGIALEEIANQLGIDMKDVMAIGDNMNDVSMLERVGYPVAMENAIPEVKEYAKEITDTNEHSGVGKAINKMLIENQKHEG</sequence>
<dbReference type="InterPro" id="IPR023214">
    <property type="entry name" value="HAD_sf"/>
</dbReference>
<dbReference type="AlphaFoldDB" id="B9DKT5"/>
<dbReference type="RefSeq" id="WP_012664251.1">
    <property type="nucleotide sequence ID" value="NC_012121.1"/>
</dbReference>
<reference evidence="1 2" key="1">
    <citation type="journal article" date="2009" name="Appl. Environ. Microbiol.">
        <title>Genome analysis of the meat starter culture bacterium Staphylococcus carnosus TM300.</title>
        <authorList>
            <person name="Rosenstein R."/>
            <person name="Nerz C."/>
            <person name="Biswas L."/>
            <person name="Resch A."/>
            <person name="Raddatz G."/>
            <person name="Schuster S.C."/>
            <person name="Goetz F."/>
        </authorList>
    </citation>
    <scope>NUCLEOTIDE SEQUENCE [LARGE SCALE GENOMIC DNA]</scope>
    <source>
        <strain evidence="1 2">TM300</strain>
    </source>
</reference>
<dbReference type="GO" id="GO:0005829">
    <property type="term" value="C:cytosol"/>
    <property type="evidence" value="ECO:0007669"/>
    <property type="project" value="TreeGrafter"/>
</dbReference>
<dbReference type="NCBIfam" id="TIGR00099">
    <property type="entry name" value="Cof-subfamily"/>
    <property type="match status" value="1"/>
</dbReference>
<dbReference type="HOGENOM" id="CLU_044146_1_3_9"/>
<keyword evidence="1" id="KW-0378">Hydrolase</keyword>
<dbReference type="BioCyc" id="SCAR396513:SCA_RS01140-MONOMER"/>
<dbReference type="InterPro" id="IPR000150">
    <property type="entry name" value="Cof"/>
</dbReference>
<protein>
    <submittedName>
        <fullName evidence="1">Haloacid dehalogenase-like hydrolase</fullName>
    </submittedName>
</protein>
<dbReference type="SFLD" id="SFLDS00003">
    <property type="entry name" value="Haloacid_Dehalogenase"/>
    <property type="match status" value="1"/>
</dbReference>
<dbReference type="SFLD" id="SFLDG01144">
    <property type="entry name" value="C2.B.4:_PGP_Like"/>
    <property type="match status" value="1"/>
</dbReference>
<dbReference type="PANTHER" id="PTHR10000:SF55">
    <property type="entry name" value="5-AMINO-6-(5-PHOSPHO-D-RIBITYLAMINO)URACIL PHOSPHATASE YCSE"/>
    <property type="match status" value="1"/>
</dbReference>
<dbReference type="GO" id="GO:0000287">
    <property type="term" value="F:magnesium ion binding"/>
    <property type="evidence" value="ECO:0007669"/>
    <property type="project" value="TreeGrafter"/>
</dbReference>
<dbReference type="NCBIfam" id="TIGR01484">
    <property type="entry name" value="HAD-SF-IIB"/>
    <property type="match status" value="1"/>
</dbReference>
<dbReference type="Proteomes" id="UP000000444">
    <property type="component" value="Chromosome"/>
</dbReference>
<evidence type="ECO:0000313" key="2">
    <source>
        <dbReference type="Proteomes" id="UP000000444"/>
    </source>
</evidence>
<dbReference type="InterPro" id="IPR036412">
    <property type="entry name" value="HAD-like_sf"/>
</dbReference>
<dbReference type="PROSITE" id="PS01229">
    <property type="entry name" value="COF_2"/>
    <property type="match status" value="1"/>
</dbReference>
<dbReference type="Gene3D" id="3.30.1240.10">
    <property type="match status" value="1"/>
</dbReference>
<dbReference type="SUPFAM" id="SSF56784">
    <property type="entry name" value="HAD-like"/>
    <property type="match status" value="1"/>
</dbReference>
<dbReference type="SFLD" id="SFLDG01140">
    <property type="entry name" value="C2.B:_Phosphomannomutase_and_P"/>
    <property type="match status" value="1"/>
</dbReference>
<keyword evidence="2" id="KW-1185">Reference proteome</keyword>
<dbReference type="GO" id="GO:0016791">
    <property type="term" value="F:phosphatase activity"/>
    <property type="evidence" value="ECO:0007669"/>
    <property type="project" value="UniProtKB-ARBA"/>
</dbReference>
<dbReference type="InterPro" id="IPR006379">
    <property type="entry name" value="HAD-SF_hydro_IIB"/>
</dbReference>
<dbReference type="CDD" id="cd07516">
    <property type="entry name" value="HAD_Pase"/>
    <property type="match status" value="1"/>
</dbReference>
<organism evidence="1 2">
    <name type="scientific">Staphylococcus carnosus (strain TM300)</name>
    <dbReference type="NCBI Taxonomy" id="396513"/>
    <lineage>
        <taxon>Bacteria</taxon>
        <taxon>Bacillati</taxon>
        <taxon>Bacillota</taxon>
        <taxon>Bacilli</taxon>
        <taxon>Bacillales</taxon>
        <taxon>Staphylococcaceae</taxon>
        <taxon>Staphylococcus</taxon>
    </lineage>
</organism>
<name>B9DKT5_STACT</name>
<dbReference type="PANTHER" id="PTHR10000">
    <property type="entry name" value="PHOSPHOSERINE PHOSPHATASE"/>
    <property type="match status" value="1"/>
</dbReference>
<dbReference type="KEGG" id="sca:SCA_0223"/>